<dbReference type="Proteomes" id="UP001237642">
    <property type="component" value="Unassembled WGS sequence"/>
</dbReference>
<dbReference type="InterPro" id="IPR036188">
    <property type="entry name" value="FAD/NAD-bd_sf"/>
</dbReference>
<comment type="caution">
    <text evidence="1">The sequence shown here is derived from an EMBL/GenBank/DDBJ whole genome shotgun (WGS) entry which is preliminary data.</text>
</comment>
<evidence type="ECO:0000313" key="1">
    <source>
        <dbReference type="EMBL" id="KAK1372879.1"/>
    </source>
</evidence>
<protein>
    <submittedName>
        <fullName evidence="1">Uncharacterized protein</fullName>
    </submittedName>
</protein>
<accession>A0AAD8HSZ1</accession>
<gene>
    <name evidence="1" type="ORF">POM88_029072</name>
</gene>
<name>A0AAD8HSZ1_9APIA</name>
<reference evidence="1" key="1">
    <citation type="submission" date="2023-02" db="EMBL/GenBank/DDBJ databases">
        <title>Genome of toxic invasive species Heracleum sosnowskyi carries increased number of genes despite the absence of recent whole-genome duplications.</title>
        <authorList>
            <person name="Schelkunov M."/>
            <person name="Shtratnikova V."/>
            <person name="Makarenko M."/>
            <person name="Klepikova A."/>
            <person name="Omelchenko D."/>
            <person name="Novikova G."/>
            <person name="Obukhova E."/>
            <person name="Bogdanov V."/>
            <person name="Penin A."/>
            <person name="Logacheva M."/>
        </authorList>
    </citation>
    <scope>NUCLEOTIDE SEQUENCE</scope>
    <source>
        <strain evidence="1">Hsosn_3</strain>
        <tissue evidence="1">Leaf</tissue>
    </source>
</reference>
<sequence>MKDGFYNKVKSELQGQLNTYYVGGLMGFELTERNSTYAMALVRKHFANDNLQPDFPLLLYYSCVFDYFFEPFEQFCGIHGTVDLVPRESNMLGRNSPNRNNQVLRYPVELARGSDNVVTGWPVDLQLCTYRIHIFFVLLGLLEEAKALLQAYDALDNLHDT</sequence>
<keyword evidence="2" id="KW-1185">Reference proteome</keyword>
<dbReference type="Gene3D" id="3.50.50.60">
    <property type="entry name" value="FAD/NAD(P)-binding domain"/>
    <property type="match status" value="1"/>
</dbReference>
<evidence type="ECO:0000313" key="2">
    <source>
        <dbReference type="Proteomes" id="UP001237642"/>
    </source>
</evidence>
<reference evidence="1" key="2">
    <citation type="submission" date="2023-05" db="EMBL/GenBank/DDBJ databases">
        <authorList>
            <person name="Schelkunov M.I."/>
        </authorList>
    </citation>
    <scope>NUCLEOTIDE SEQUENCE</scope>
    <source>
        <strain evidence="1">Hsosn_3</strain>
        <tissue evidence="1">Leaf</tissue>
    </source>
</reference>
<dbReference type="EMBL" id="JAUIZM010000007">
    <property type="protein sequence ID" value="KAK1372879.1"/>
    <property type="molecule type" value="Genomic_DNA"/>
</dbReference>
<dbReference type="AlphaFoldDB" id="A0AAD8HSZ1"/>
<proteinExistence type="predicted"/>
<organism evidence="1 2">
    <name type="scientific">Heracleum sosnowskyi</name>
    <dbReference type="NCBI Taxonomy" id="360622"/>
    <lineage>
        <taxon>Eukaryota</taxon>
        <taxon>Viridiplantae</taxon>
        <taxon>Streptophyta</taxon>
        <taxon>Embryophyta</taxon>
        <taxon>Tracheophyta</taxon>
        <taxon>Spermatophyta</taxon>
        <taxon>Magnoliopsida</taxon>
        <taxon>eudicotyledons</taxon>
        <taxon>Gunneridae</taxon>
        <taxon>Pentapetalae</taxon>
        <taxon>asterids</taxon>
        <taxon>campanulids</taxon>
        <taxon>Apiales</taxon>
        <taxon>Apiaceae</taxon>
        <taxon>Apioideae</taxon>
        <taxon>apioid superclade</taxon>
        <taxon>Tordylieae</taxon>
        <taxon>Tordyliinae</taxon>
        <taxon>Heracleum</taxon>
    </lineage>
</organism>